<dbReference type="SUPFAM" id="SSF46689">
    <property type="entry name" value="Homeodomain-like"/>
    <property type="match status" value="1"/>
</dbReference>
<dbReference type="SMART" id="SM00717">
    <property type="entry name" value="SANT"/>
    <property type="match status" value="2"/>
</dbReference>
<dbReference type="Pfam" id="PF00249">
    <property type="entry name" value="Myb_DNA-binding"/>
    <property type="match status" value="2"/>
</dbReference>
<dbReference type="Gene3D" id="1.10.10.60">
    <property type="entry name" value="Homeodomain-like"/>
    <property type="match status" value="2"/>
</dbReference>
<dbReference type="PANTHER" id="PTHR10641:SF622">
    <property type="entry name" value="TRANSCRIPTION FACTOR MYB17"/>
    <property type="match status" value="1"/>
</dbReference>
<proteinExistence type="predicted"/>
<evidence type="ECO:0000256" key="2">
    <source>
        <dbReference type="ARBA" id="ARBA00023015"/>
    </source>
</evidence>
<dbReference type="FunFam" id="1.10.10.60:FF:000198">
    <property type="entry name" value="MYB transcription factor"/>
    <property type="match status" value="1"/>
</dbReference>
<feature type="domain" description="Myb-like" evidence="7">
    <location>
        <begin position="63"/>
        <end position="113"/>
    </location>
</feature>
<evidence type="ECO:0000259" key="8">
    <source>
        <dbReference type="PROSITE" id="PS51294"/>
    </source>
</evidence>
<feature type="region of interest" description="Disordered" evidence="6">
    <location>
        <begin position="254"/>
        <end position="273"/>
    </location>
</feature>
<dbReference type="PROSITE" id="PS50090">
    <property type="entry name" value="MYB_LIKE"/>
    <property type="match status" value="2"/>
</dbReference>
<keyword evidence="2" id="KW-0805">Transcription regulation</keyword>
<evidence type="ECO:0000256" key="1">
    <source>
        <dbReference type="ARBA" id="ARBA00004123"/>
    </source>
</evidence>
<dbReference type="InterPro" id="IPR009057">
    <property type="entry name" value="Homeodomain-like_sf"/>
</dbReference>
<dbReference type="CDD" id="cd00167">
    <property type="entry name" value="SANT"/>
    <property type="match status" value="2"/>
</dbReference>
<dbReference type="GO" id="GO:0005634">
    <property type="term" value="C:nucleus"/>
    <property type="evidence" value="ECO:0007669"/>
    <property type="project" value="UniProtKB-SubCell"/>
</dbReference>
<comment type="subcellular location">
    <subcellularLocation>
        <location evidence="1">Nucleus</location>
    </subcellularLocation>
</comment>
<evidence type="ECO:0000259" key="7">
    <source>
        <dbReference type="PROSITE" id="PS50090"/>
    </source>
</evidence>
<dbReference type="InterPro" id="IPR017930">
    <property type="entry name" value="Myb_dom"/>
</dbReference>
<sequence>MGRAPCCDKKMGLKKGPWTPEEDEKLIEYINKNGHGSWRSLPKNAGLLRCGKSCRLRWTNYLRPDIKRGPFSPDEEKLVIQLHGILGNRWAAIASQLPGRTDNEIKNLWNTHLKKRLICLGIDPQTHEPSSTLNGQLKRLSASPSTRHMAQWESARLEAEARLSKESLLLVPSSTGKPDSDYILRIWNSEVGEAFRNFSRSHKTACQSPISQASSLTKCGSASGTITERSLGLAGPSVAGGNLIEDTECKSSRSVLEDVPPLSDSASTHDLEDSSESTLQLLLDFPGTNDMSFLENTDNYMMYSAIMS</sequence>
<evidence type="ECO:0000256" key="4">
    <source>
        <dbReference type="ARBA" id="ARBA00023163"/>
    </source>
</evidence>
<dbReference type="PANTHER" id="PTHR10641">
    <property type="entry name" value="MYB FAMILY TRANSCRIPTION FACTOR"/>
    <property type="match status" value="1"/>
</dbReference>
<feature type="domain" description="Myb-like" evidence="7">
    <location>
        <begin position="10"/>
        <end position="62"/>
    </location>
</feature>
<evidence type="ECO:0000256" key="3">
    <source>
        <dbReference type="ARBA" id="ARBA00023125"/>
    </source>
</evidence>
<reference evidence="9 10" key="1">
    <citation type="submission" date="2024-11" db="EMBL/GenBank/DDBJ databases">
        <title>A near-complete genome assembly of Cinchona calisaya.</title>
        <authorList>
            <person name="Lian D.C."/>
            <person name="Zhao X.W."/>
            <person name="Wei L."/>
        </authorList>
    </citation>
    <scope>NUCLEOTIDE SEQUENCE [LARGE SCALE GENOMIC DNA]</scope>
    <source>
        <tissue evidence="9">Nenye</tissue>
    </source>
</reference>
<dbReference type="InterPro" id="IPR001005">
    <property type="entry name" value="SANT/Myb"/>
</dbReference>
<dbReference type="PROSITE" id="PS51294">
    <property type="entry name" value="HTH_MYB"/>
    <property type="match status" value="2"/>
</dbReference>
<dbReference type="Proteomes" id="UP001630127">
    <property type="component" value="Unassembled WGS sequence"/>
</dbReference>
<evidence type="ECO:0000313" key="9">
    <source>
        <dbReference type="EMBL" id="KAL3517145.1"/>
    </source>
</evidence>
<keyword evidence="5" id="KW-0539">Nucleus</keyword>
<keyword evidence="4" id="KW-0804">Transcription</keyword>
<dbReference type="GO" id="GO:0003677">
    <property type="term" value="F:DNA binding"/>
    <property type="evidence" value="ECO:0007669"/>
    <property type="project" value="UniProtKB-KW"/>
</dbReference>
<evidence type="ECO:0000256" key="5">
    <source>
        <dbReference type="ARBA" id="ARBA00023242"/>
    </source>
</evidence>
<evidence type="ECO:0000256" key="6">
    <source>
        <dbReference type="SAM" id="MobiDB-lite"/>
    </source>
</evidence>
<name>A0ABD2ZCD6_9GENT</name>
<dbReference type="EMBL" id="JBJUIK010000010">
    <property type="protein sequence ID" value="KAL3517145.1"/>
    <property type="molecule type" value="Genomic_DNA"/>
</dbReference>
<dbReference type="FunFam" id="1.10.10.60:FF:000121">
    <property type="entry name" value="Myb transcription factor"/>
    <property type="match status" value="1"/>
</dbReference>
<evidence type="ECO:0000313" key="10">
    <source>
        <dbReference type="Proteomes" id="UP001630127"/>
    </source>
</evidence>
<comment type="caution">
    <text evidence="9">The sequence shown here is derived from an EMBL/GenBank/DDBJ whole genome shotgun (WGS) entry which is preliminary data.</text>
</comment>
<gene>
    <name evidence="9" type="ORF">ACH5RR_024047</name>
</gene>
<organism evidence="9 10">
    <name type="scientific">Cinchona calisaya</name>
    <dbReference type="NCBI Taxonomy" id="153742"/>
    <lineage>
        <taxon>Eukaryota</taxon>
        <taxon>Viridiplantae</taxon>
        <taxon>Streptophyta</taxon>
        <taxon>Embryophyta</taxon>
        <taxon>Tracheophyta</taxon>
        <taxon>Spermatophyta</taxon>
        <taxon>Magnoliopsida</taxon>
        <taxon>eudicotyledons</taxon>
        <taxon>Gunneridae</taxon>
        <taxon>Pentapetalae</taxon>
        <taxon>asterids</taxon>
        <taxon>lamiids</taxon>
        <taxon>Gentianales</taxon>
        <taxon>Rubiaceae</taxon>
        <taxon>Cinchonoideae</taxon>
        <taxon>Cinchoneae</taxon>
        <taxon>Cinchona</taxon>
    </lineage>
</organism>
<dbReference type="AlphaFoldDB" id="A0ABD2ZCD6"/>
<keyword evidence="3" id="KW-0238">DNA-binding</keyword>
<feature type="domain" description="HTH myb-type" evidence="8">
    <location>
        <begin position="10"/>
        <end position="66"/>
    </location>
</feature>
<protein>
    <submittedName>
        <fullName evidence="9">Uncharacterized protein</fullName>
    </submittedName>
</protein>
<keyword evidence="10" id="KW-1185">Reference proteome</keyword>
<feature type="domain" description="HTH myb-type" evidence="8">
    <location>
        <begin position="67"/>
        <end position="117"/>
    </location>
</feature>
<dbReference type="InterPro" id="IPR015495">
    <property type="entry name" value="Myb_TF_plants"/>
</dbReference>
<accession>A0ABD2ZCD6</accession>